<reference evidence="1" key="2">
    <citation type="submission" date="2020-09" db="EMBL/GenBank/DDBJ databases">
        <authorList>
            <person name="Sun Q."/>
            <person name="Kim S."/>
        </authorList>
    </citation>
    <scope>NUCLEOTIDE SEQUENCE</scope>
    <source>
        <strain evidence="1">KCTC 32337</strain>
    </source>
</reference>
<sequence>MYNIKTTDTKNDETRIYLNKIRKMELCLEESKLTAINFTKILFIPSEDIELRNNRVAINKK</sequence>
<organism evidence="1 2">
    <name type="scientific">Paraglaciecola chathamensis</name>
    <dbReference type="NCBI Taxonomy" id="368405"/>
    <lineage>
        <taxon>Bacteria</taxon>
        <taxon>Pseudomonadati</taxon>
        <taxon>Pseudomonadota</taxon>
        <taxon>Gammaproteobacteria</taxon>
        <taxon>Alteromonadales</taxon>
        <taxon>Alteromonadaceae</taxon>
        <taxon>Paraglaciecola</taxon>
    </lineage>
</organism>
<reference evidence="1" key="1">
    <citation type="journal article" date="2014" name="Int. J. Syst. Evol. Microbiol.">
        <title>Complete genome sequence of Corynebacterium casei LMG S-19264T (=DSM 44701T), isolated from a smear-ripened cheese.</title>
        <authorList>
            <consortium name="US DOE Joint Genome Institute (JGI-PGF)"/>
            <person name="Walter F."/>
            <person name="Albersmeier A."/>
            <person name="Kalinowski J."/>
            <person name="Ruckert C."/>
        </authorList>
    </citation>
    <scope>NUCLEOTIDE SEQUENCE</scope>
    <source>
        <strain evidence="1">KCTC 32337</strain>
    </source>
</reference>
<evidence type="ECO:0000313" key="2">
    <source>
        <dbReference type="Proteomes" id="UP000622604"/>
    </source>
</evidence>
<dbReference type="AlphaFoldDB" id="A0A8H9I8B3"/>
<proteinExistence type="predicted"/>
<name>A0A8H9I8B3_9ALTE</name>
<comment type="caution">
    <text evidence="1">The sequence shown here is derived from an EMBL/GenBank/DDBJ whole genome shotgun (WGS) entry which is preliminary data.</text>
</comment>
<dbReference type="EMBL" id="BMZC01000003">
    <property type="protein sequence ID" value="GGZ57454.1"/>
    <property type="molecule type" value="Genomic_DNA"/>
</dbReference>
<gene>
    <name evidence="1" type="ORF">GCM10011274_14610</name>
</gene>
<accession>A0A8H9I8B3</accession>
<evidence type="ECO:0000313" key="1">
    <source>
        <dbReference type="EMBL" id="GGZ57454.1"/>
    </source>
</evidence>
<dbReference type="Proteomes" id="UP000622604">
    <property type="component" value="Unassembled WGS sequence"/>
</dbReference>
<protein>
    <submittedName>
        <fullName evidence="1">Uncharacterized protein</fullName>
    </submittedName>
</protein>